<sequence length="108" mass="12092">MPLTREQRRRAGEWRDRRGLMSPSRRYRKTPGSSPSPWTRLLSFSMRTGSRGAPAEHRLLKAEAALGASSERDRRVALELRFVQGGFGSVTQVVRDTKSADKTFSTAG</sequence>
<protein>
    <submittedName>
        <fullName evidence="2">Uncharacterized protein</fullName>
    </submittedName>
</protein>
<gene>
    <name evidence="2" type="ORF">Srubr_36770</name>
</gene>
<feature type="compositionally biased region" description="Basic and acidic residues" evidence="1">
    <location>
        <begin position="1"/>
        <end position="19"/>
    </location>
</feature>
<evidence type="ECO:0000256" key="1">
    <source>
        <dbReference type="SAM" id="MobiDB-lite"/>
    </source>
</evidence>
<name>A0ABQ3RDC2_STRRR</name>
<keyword evidence="3" id="KW-1185">Reference proteome</keyword>
<proteinExistence type="predicted"/>
<dbReference type="EMBL" id="BNEA01000015">
    <property type="protein sequence ID" value="GHI53831.1"/>
    <property type="molecule type" value="Genomic_DNA"/>
</dbReference>
<organism evidence="2 3">
    <name type="scientific">Streptomyces rubradiris</name>
    <name type="common">Streptomyces achromogenes subsp. rubradiris</name>
    <dbReference type="NCBI Taxonomy" id="285531"/>
    <lineage>
        <taxon>Bacteria</taxon>
        <taxon>Bacillati</taxon>
        <taxon>Actinomycetota</taxon>
        <taxon>Actinomycetes</taxon>
        <taxon>Kitasatosporales</taxon>
        <taxon>Streptomycetaceae</taxon>
        <taxon>Streptomyces</taxon>
    </lineage>
</organism>
<reference evidence="3" key="1">
    <citation type="submission" date="2023-07" db="EMBL/GenBank/DDBJ databases">
        <title>Whole genome shotgun sequence of Streptomyces achromogenes subsp. rubradiris NBRC 14000.</title>
        <authorList>
            <person name="Komaki H."/>
            <person name="Tamura T."/>
        </authorList>
    </citation>
    <scope>NUCLEOTIDE SEQUENCE [LARGE SCALE GENOMIC DNA]</scope>
    <source>
        <strain evidence="3">NBRC 14000</strain>
    </source>
</reference>
<accession>A0ABQ3RDC2</accession>
<evidence type="ECO:0000313" key="2">
    <source>
        <dbReference type="EMBL" id="GHI53831.1"/>
    </source>
</evidence>
<evidence type="ECO:0000313" key="3">
    <source>
        <dbReference type="Proteomes" id="UP000646738"/>
    </source>
</evidence>
<feature type="region of interest" description="Disordered" evidence="1">
    <location>
        <begin position="1"/>
        <end position="40"/>
    </location>
</feature>
<comment type="caution">
    <text evidence="2">The sequence shown here is derived from an EMBL/GenBank/DDBJ whole genome shotgun (WGS) entry which is preliminary data.</text>
</comment>
<dbReference type="Proteomes" id="UP000646738">
    <property type="component" value="Unassembled WGS sequence"/>
</dbReference>